<dbReference type="RefSeq" id="WP_129875888.1">
    <property type="nucleotide sequence ID" value="NZ_SEWG01000002.1"/>
</dbReference>
<dbReference type="Proteomes" id="UP000293331">
    <property type="component" value="Unassembled WGS sequence"/>
</dbReference>
<evidence type="ECO:0000313" key="4">
    <source>
        <dbReference type="EMBL" id="RYU91631.1"/>
    </source>
</evidence>
<keyword evidence="3" id="KW-0732">Signal</keyword>
<feature type="region of interest" description="Disordered" evidence="1">
    <location>
        <begin position="26"/>
        <end position="45"/>
    </location>
</feature>
<feature type="transmembrane region" description="Helical" evidence="2">
    <location>
        <begin position="235"/>
        <end position="255"/>
    </location>
</feature>
<organism evidence="4 5">
    <name type="scientific">Mucilaginibacter terrigena</name>
    <dbReference type="NCBI Taxonomy" id="2492395"/>
    <lineage>
        <taxon>Bacteria</taxon>
        <taxon>Pseudomonadati</taxon>
        <taxon>Bacteroidota</taxon>
        <taxon>Sphingobacteriia</taxon>
        <taxon>Sphingobacteriales</taxon>
        <taxon>Sphingobacteriaceae</taxon>
        <taxon>Mucilaginibacter</taxon>
    </lineage>
</organism>
<comment type="caution">
    <text evidence="4">The sequence shown here is derived from an EMBL/GenBank/DDBJ whole genome shotgun (WGS) entry which is preliminary data.</text>
</comment>
<keyword evidence="2" id="KW-0812">Transmembrane</keyword>
<evidence type="ECO:0000256" key="2">
    <source>
        <dbReference type="SAM" id="Phobius"/>
    </source>
</evidence>
<dbReference type="AlphaFoldDB" id="A0A4Q5LQA3"/>
<feature type="transmembrane region" description="Helical" evidence="2">
    <location>
        <begin position="261"/>
        <end position="280"/>
    </location>
</feature>
<evidence type="ECO:0000256" key="1">
    <source>
        <dbReference type="SAM" id="MobiDB-lite"/>
    </source>
</evidence>
<proteinExistence type="predicted"/>
<protein>
    <submittedName>
        <fullName evidence="4">Uncharacterized protein</fullName>
    </submittedName>
</protein>
<accession>A0A4Q5LQA3</accession>
<gene>
    <name evidence="4" type="ORF">EWM62_06745</name>
</gene>
<feature type="chain" id="PRO_5020700650" evidence="3">
    <location>
        <begin position="21"/>
        <end position="365"/>
    </location>
</feature>
<sequence length="365" mass="40525">MKKLIITLTLFILAVNFAMAQAPATTSTPAKTQITTPAAPVNPPPAPKTPYILAVQARKLENRDSLFKTIRVDDLILLQLSNPKEFMDSRPTDATKLTLYADGIALKGITSDLFNSIRKDEFKTTDQVIWVTFRLKQDSSTKAAWDNLYKLADSWHSNKLHVHLSMAWDGMMPVKTSSENLAKTHVTIVYFKSGTFIAMSVLYLGLIILILYLAVRSDILKEEPGGAYSLSQTQLAYWTVLIIGGFLYSLMLTNIPSTLNYSILLLLGISITTNGTATYIDYFKRSKAGTTYTPKKPKGFFNDILGDGESMNMQRFQIFAWNIVLGGYYIIFTINNKTMPMIPDVLLTLAGISSLGYVASKPAEA</sequence>
<keyword evidence="5" id="KW-1185">Reference proteome</keyword>
<keyword evidence="2" id="KW-1133">Transmembrane helix</keyword>
<feature type="transmembrane region" description="Helical" evidence="2">
    <location>
        <begin position="318"/>
        <end position="335"/>
    </location>
</feature>
<dbReference type="OrthoDB" id="795005at2"/>
<name>A0A4Q5LQA3_9SPHI</name>
<dbReference type="EMBL" id="SEWG01000002">
    <property type="protein sequence ID" value="RYU91631.1"/>
    <property type="molecule type" value="Genomic_DNA"/>
</dbReference>
<reference evidence="4 5" key="1">
    <citation type="submission" date="2019-02" db="EMBL/GenBank/DDBJ databases">
        <title>Bacterial novel species Mucilaginibacter sp. 17JY9-4 isolated from soil.</title>
        <authorList>
            <person name="Jung H.-Y."/>
        </authorList>
    </citation>
    <scope>NUCLEOTIDE SEQUENCE [LARGE SCALE GENOMIC DNA]</scope>
    <source>
        <strain evidence="4 5">17JY9-4</strain>
    </source>
</reference>
<keyword evidence="2" id="KW-0472">Membrane</keyword>
<feature type="transmembrane region" description="Helical" evidence="2">
    <location>
        <begin position="196"/>
        <end position="215"/>
    </location>
</feature>
<feature type="signal peptide" evidence="3">
    <location>
        <begin position="1"/>
        <end position="20"/>
    </location>
</feature>
<evidence type="ECO:0000313" key="5">
    <source>
        <dbReference type="Proteomes" id="UP000293331"/>
    </source>
</evidence>
<evidence type="ECO:0000256" key="3">
    <source>
        <dbReference type="SAM" id="SignalP"/>
    </source>
</evidence>